<feature type="domain" description="TnsA endonuclease N-terminal" evidence="2">
    <location>
        <begin position="3"/>
        <end position="41"/>
    </location>
</feature>
<dbReference type="InterPro" id="IPR011335">
    <property type="entry name" value="Restrct_endonuc-II-like"/>
</dbReference>
<dbReference type="Pfam" id="PF08722">
    <property type="entry name" value="Tn7_TnsA-like_N"/>
    <property type="match status" value="1"/>
</dbReference>
<dbReference type="Gene3D" id="3.40.630.40">
    <property type="entry name" value="Zn-dependent exopeptidases"/>
    <property type="match status" value="1"/>
</dbReference>
<dbReference type="Proteomes" id="UP000188613">
    <property type="component" value="Unassembled WGS sequence"/>
</dbReference>
<dbReference type="STRING" id="1714355.BTO28_02210"/>
<protein>
    <recommendedName>
        <fullName evidence="5">MurNAc-LAA domain-containing protein</fullName>
    </recommendedName>
</protein>
<sequence length="183" mass="21457">MHIARTVKYKDGLMNKRVLEKFEIERVYWERQDIDYGIVTELEVPKYMAHYISFVHSYSDLCFRLDTKNKIYIFRPSLLSCVDNEWFLNTIEVDKKALEREGILSNKNNILEILFEQVIPKITRKTEQGLDQDKAKDLKARCTLANKSNADLVVSIHLNAFNKMASGYETLVRLAKIGFFIQK</sequence>
<reference evidence="3 4" key="1">
    <citation type="submission" date="2016-12" db="EMBL/GenBank/DDBJ databases">
        <title>Domibacillus sp. SAB 38T whole genome sequencing.</title>
        <authorList>
            <person name="Verma A."/>
            <person name="Ojha A.K."/>
            <person name="Krishnamurthi S."/>
        </authorList>
    </citation>
    <scope>NUCLEOTIDE SEQUENCE [LARGE SCALE GENOMIC DNA]</scope>
    <source>
        <strain evidence="3 4">SAB 38</strain>
    </source>
</reference>
<evidence type="ECO:0000259" key="2">
    <source>
        <dbReference type="Pfam" id="PF08722"/>
    </source>
</evidence>
<dbReference type="Pfam" id="PF01520">
    <property type="entry name" value="Amidase_3"/>
    <property type="match status" value="1"/>
</dbReference>
<dbReference type="AlphaFoldDB" id="A0A1V2ABS9"/>
<dbReference type="GO" id="GO:0009253">
    <property type="term" value="P:peptidoglycan catabolic process"/>
    <property type="evidence" value="ECO:0007669"/>
    <property type="project" value="InterPro"/>
</dbReference>
<dbReference type="SUPFAM" id="SSF53187">
    <property type="entry name" value="Zn-dependent exopeptidases"/>
    <property type="match status" value="1"/>
</dbReference>
<gene>
    <name evidence="3" type="ORF">BTO28_02210</name>
</gene>
<dbReference type="EMBL" id="MSFI01000002">
    <property type="protein sequence ID" value="OMP68455.1"/>
    <property type="molecule type" value="Genomic_DNA"/>
</dbReference>
<comment type="caution">
    <text evidence="3">The sequence shown here is derived from an EMBL/GenBank/DDBJ whole genome shotgun (WGS) entry which is preliminary data.</text>
</comment>
<dbReference type="Gene3D" id="3.40.1350.10">
    <property type="match status" value="1"/>
</dbReference>
<feature type="domain" description="MurNAc-LAA" evidence="1">
    <location>
        <begin position="121"/>
        <end position="172"/>
    </location>
</feature>
<dbReference type="InterPro" id="IPR011856">
    <property type="entry name" value="tRNA_endonuc-like_dom_sf"/>
</dbReference>
<organism evidence="3 4">
    <name type="scientific">Domibacillus epiphyticus</name>
    <dbReference type="NCBI Taxonomy" id="1714355"/>
    <lineage>
        <taxon>Bacteria</taxon>
        <taxon>Bacillati</taxon>
        <taxon>Bacillota</taxon>
        <taxon>Bacilli</taxon>
        <taxon>Bacillales</taxon>
        <taxon>Bacillaceae</taxon>
        <taxon>Domibacillus</taxon>
    </lineage>
</organism>
<name>A0A1V2ABS9_9BACI</name>
<dbReference type="InterPro" id="IPR002508">
    <property type="entry name" value="MurNAc-LAA_cat"/>
</dbReference>
<evidence type="ECO:0000259" key="1">
    <source>
        <dbReference type="Pfam" id="PF01520"/>
    </source>
</evidence>
<proteinExistence type="predicted"/>
<evidence type="ECO:0000313" key="4">
    <source>
        <dbReference type="Proteomes" id="UP000188613"/>
    </source>
</evidence>
<dbReference type="GO" id="GO:0008745">
    <property type="term" value="F:N-acetylmuramoyl-L-alanine amidase activity"/>
    <property type="evidence" value="ECO:0007669"/>
    <property type="project" value="InterPro"/>
</dbReference>
<dbReference type="GO" id="GO:0003676">
    <property type="term" value="F:nucleic acid binding"/>
    <property type="evidence" value="ECO:0007669"/>
    <property type="project" value="InterPro"/>
</dbReference>
<evidence type="ECO:0000313" key="3">
    <source>
        <dbReference type="EMBL" id="OMP68455.1"/>
    </source>
</evidence>
<dbReference type="SUPFAM" id="SSF52980">
    <property type="entry name" value="Restriction endonuclease-like"/>
    <property type="match status" value="1"/>
</dbReference>
<accession>A0A1V2ABS9</accession>
<evidence type="ECO:0008006" key="5">
    <source>
        <dbReference type="Google" id="ProtNLM"/>
    </source>
</evidence>
<dbReference type="InterPro" id="IPR014833">
    <property type="entry name" value="TnsA_N"/>
</dbReference>
<keyword evidence="4" id="KW-1185">Reference proteome</keyword>